<organism evidence="5 6">
    <name type="scientific">Pseudonocardia eucalypti</name>
    <dbReference type="NCBI Taxonomy" id="648755"/>
    <lineage>
        <taxon>Bacteria</taxon>
        <taxon>Bacillati</taxon>
        <taxon>Actinomycetota</taxon>
        <taxon>Actinomycetes</taxon>
        <taxon>Pseudonocardiales</taxon>
        <taxon>Pseudonocardiaceae</taxon>
        <taxon>Pseudonocardia</taxon>
    </lineage>
</organism>
<dbReference type="PRINTS" id="PR00035">
    <property type="entry name" value="HTHGNTR"/>
</dbReference>
<feature type="domain" description="HTH gntR-type" evidence="4">
    <location>
        <begin position="16"/>
        <end position="82"/>
    </location>
</feature>
<dbReference type="InterPro" id="IPR028978">
    <property type="entry name" value="Chorismate_lyase_/UTRA_dom_sf"/>
</dbReference>
<accession>A0ABP9QNX5</accession>
<dbReference type="InterPro" id="IPR036388">
    <property type="entry name" value="WH-like_DNA-bd_sf"/>
</dbReference>
<dbReference type="Proteomes" id="UP001428817">
    <property type="component" value="Unassembled WGS sequence"/>
</dbReference>
<dbReference type="Pfam" id="PF00392">
    <property type="entry name" value="GntR"/>
    <property type="match status" value="1"/>
</dbReference>
<dbReference type="Pfam" id="PF07702">
    <property type="entry name" value="UTRA"/>
    <property type="match status" value="1"/>
</dbReference>
<dbReference type="SUPFAM" id="SSF46785">
    <property type="entry name" value="Winged helix' DNA-binding domain"/>
    <property type="match status" value="1"/>
</dbReference>
<keyword evidence="1" id="KW-0805">Transcription regulation</keyword>
<evidence type="ECO:0000256" key="2">
    <source>
        <dbReference type="ARBA" id="ARBA00023125"/>
    </source>
</evidence>
<keyword evidence="6" id="KW-1185">Reference proteome</keyword>
<dbReference type="SMART" id="SM00866">
    <property type="entry name" value="UTRA"/>
    <property type="match status" value="1"/>
</dbReference>
<dbReference type="PANTHER" id="PTHR44846:SF17">
    <property type="entry name" value="GNTR-FAMILY TRANSCRIPTIONAL REGULATOR"/>
    <property type="match status" value="1"/>
</dbReference>
<reference evidence="6" key="1">
    <citation type="journal article" date="2019" name="Int. J. Syst. Evol. Microbiol.">
        <title>The Global Catalogue of Microorganisms (GCM) 10K type strain sequencing project: providing services to taxonomists for standard genome sequencing and annotation.</title>
        <authorList>
            <consortium name="The Broad Institute Genomics Platform"/>
            <consortium name="The Broad Institute Genome Sequencing Center for Infectious Disease"/>
            <person name="Wu L."/>
            <person name="Ma J."/>
        </authorList>
    </citation>
    <scope>NUCLEOTIDE SEQUENCE [LARGE SCALE GENOMIC DNA]</scope>
    <source>
        <strain evidence="6">JCM 18303</strain>
    </source>
</reference>
<dbReference type="RefSeq" id="WP_345703167.1">
    <property type="nucleotide sequence ID" value="NZ_BAABJP010000030.1"/>
</dbReference>
<evidence type="ECO:0000313" key="6">
    <source>
        <dbReference type="Proteomes" id="UP001428817"/>
    </source>
</evidence>
<dbReference type="SMART" id="SM00345">
    <property type="entry name" value="HTH_GNTR"/>
    <property type="match status" value="1"/>
</dbReference>
<comment type="caution">
    <text evidence="5">The sequence shown here is derived from an EMBL/GenBank/DDBJ whole genome shotgun (WGS) entry which is preliminary data.</text>
</comment>
<keyword evidence="3" id="KW-0804">Transcription</keyword>
<evidence type="ECO:0000256" key="1">
    <source>
        <dbReference type="ARBA" id="ARBA00023015"/>
    </source>
</evidence>
<evidence type="ECO:0000256" key="3">
    <source>
        <dbReference type="ARBA" id="ARBA00023163"/>
    </source>
</evidence>
<dbReference type="Gene3D" id="3.40.1410.10">
    <property type="entry name" value="Chorismate lyase-like"/>
    <property type="match status" value="1"/>
</dbReference>
<name>A0ABP9QNX5_9PSEU</name>
<keyword evidence="2" id="KW-0238">DNA-binding</keyword>
<dbReference type="InterPro" id="IPR011663">
    <property type="entry name" value="UTRA"/>
</dbReference>
<gene>
    <name evidence="5" type="ORF">GCM10023321_54560</name>
</gene>
<evidence type="ECO:0000259" key="4">
    <source>
        <dbReference type="PROSITE" id="PS50949"/>
    </source>
</evidence>
<dbReference type="PROSITE" id="PS50949">
    <property type="entry name" value="HTH_GNTR"/>
    <property type="match status" value="1"/>
</dbReference>
<sequence>MNGVGGARPPKREAKEPLWAQVLADLRRRLADGEFADAFPGEHALVEEYRVSRHTVRESLRRLRGEGVVTANRGRRPRVVGPDEIEQPVGVLYSLFNSVEAAGLEQRSVVRTLDVRADGVIAARLGLEESTPLVYLERLRMAGSAPLALDRVWLPEHLAAPLLEVDFRHTALYDEYARRCGVRVTGGQEHIRAVLPYPGERWLLDLAPDAAAFAIERLGCSRGQPVEWRHTVVRGDRFVITANLAPNDAYRLGLTPRS</sequence>
<dbReference type="InterPro" id="IPR036390">
    <property type="entry name" value="WH_DNA-bd_sf"/>
</dbReference>
<dbReference type="Gene3D" id="1.10.10.10">
    <property type="entry name" value="Winged helix-like DNA-binding domain superfamily/Winged helix DNA-binding domain"/>
    <property type="match status" value="1"/>
</dbReference>
<dbReference type="SUPFAM" id="SSF64288">
    <property type="entry name" value="Chorismate lyase-like"/>
    <property type="match status" value="1"/>
</dbReference>
<dbReference type="CDD" id="cd07377">
    <property type="entry name" value="WHTH_GntR"/>
    <property type="match status" value="1"/>
</dbReference>
<proteinExistence type="predicted"/>
<dbReference type="EMBL" id="BAABJP010000030">
    <property type="protein sequence ID" value="GAA5165044.1"/>
    <property type="molecule type" value="Genomic_DNA"/>
</dbReference>
<protein>
    <submittedName>
        <fullName evidence="5">GntR family transcriptional regulator</fullName>
    </submittedName>
</protein>
<dbReference type="PANTHER" id="PTHR44846">
    <property type="entry name" value="MANNOSYL-D-GLYCERATE TRANSPORT/METABOLISM SYSTEM REPRESSOR MNGR-RELATED"/>
    <property type="match status" value="1"/>
</dbReference>
<evidence type="ECO:0000313" key="5">
    <source>
        <dbReference type="EMBL" id="GAA5165044.1"/>
    </source>
</evidence>
<dbReference type="InterPro" id="IPR050679">
    <property type="entry name" value="Bact_HTH_transcr_reg"/>
</dbReference>
<dbReference type="InterPro" id="IPR000524">
    <property type="entry name" value="Tscrpt_reg_HTH_GntR"/>
</dbReference>